<evidence type="ECO:0000313" key="3">
    <source>
        <dbReference type="EMBL" id="KZV51509.1"/>
    </source>
</evidence>
<feature type="region of interest" description="Disordered" evidence="1">
    <location>
        <begin position="1"/>
        <end position="190"/>
    </location>
</feature>
<feature type="compositionally biased region" description="Polar residues" evidence="1">
    <location>
        <begin position="17"/>
        <end position="28"/>
    </location>
</feature>
<dbReference type="SMART" id="SM01054">
    <property type="entry name" value="CaM_binding"/>
    <property type="match status" value="1"/>
</dbReference>
<gene>
    <name evidence="3" type="ORF">F511_37364</name>
</gene>
<feature type="compositionally biased region" description="Low complexity" evidence="1">
    <location>
        <begin position="35"/>
        <end position="47"/>
    </location>
</feature>
<feature type="compositionally biased region" description="Polar residues" evidence="1">
    <location>
        <begin position="100"/>
        <end position="116"/>
    </location>
</feature>
<proteinExistence type="predicted"/>
<feature type="domain" description="Calmodulin-binding" evidence="2">
    <location>
        <begin position="292"/>
        <end position="401"/>
    </location>
</feature>
<dbReference type="PANTHER" id="PTHR33349:SF20">
    <property type="entry name" value="CHROMO DOMAIN CEC-LIKE PROTEIN"/>
    <property type="match status" value="1"/>
</dbReference>
<dbReference type="AlphaFoldDB" id="A0A2Z7D3V4"/>
<dbReference type="Pfam" id="PF07839">
    <property type="entry name" value="CaM_binding"/>
    <property type="match status" value="1"/>
</dbReference>
<feature type="compositionally biased region" description="Basic and acidic residues" evidence="1">
    <location>
        <begin position="1"/>
        <end position="16"/>
    </location>
</feature>
<feature type="compositionally biased region" description="Basic and acidic residues" evidence="1">
    <location>
        <begin position="226"/>
        <end position="240"/>
    </location>
</feature>
<dbReference type="EMBL" id="KQ991609">
    <property type="protein sequence ID" value="KZV51509.1"/>
    <property type="molecule type" value="Genomic_DNA"/>
</dbReference>
<feature type="compositionally biased region" description="Basic and acidic residues" evidence="1">
    <location>
        <begin position="308"/>
        <end position="327"/>
    </location>
</feature>
<dbReference type="PANTHER" id="PTHR33349">
    <property type="entry name" value="EMB|CAB62594.1"/>
    <property type="match status" value="1"/>
</dbReference>
<sequence>MATRTKDSAPAREKRGTSPSNSPQTGTATQRRSRPSPSKTSSPAKSQDSTTSEKQIPNYLKPTISSANDTPKQQGKKPIAVETVHKPSLSRRRSFDRPPSASSTQKARISPNPTLRSSSFSSKTSTTQKPKDAGKHSSLYARPISTVKKSGTYVKKQDTGSGTALVKEQVTSPSEIMEASDASVIPQPEVKQEVEESAVAKVEEEAPQIKSNNEMGTEILVQEESEPIKEEKGEDVKVETEAVDAISEQDDASLAIKTEEEPEGESHIEETGSKHQELEEHGSNKCDNNQNEERVSDIPIAEVEEKDEEHGQKDGEHGEYLDEKEVEASGNETTESKEMEVQEIRVEEKQEEDVAVKQQVPQGKKDSAVSNDVIEETASKLREQRKNKVKALAGAFETVISLQEPK</sequence>
<dbReference type="InterPro" id="IPR012417">
    <property type="entry name" value="CaM-bd_dom_pln"/>
</dbReference>
<feature type="region of interest" description="Disordered" evidence="1">
    <location>
        <begin position="202"/>
        <end position="371"/>
    </location>
</feature>
<keyword evidence="4" id="KW-1185">Reference proteome</keyword>
<protein>
    <submittedName>
        <fullName evidence="3">Dentin sialophosphoprotein-like</fullName>
    </submittedName>
</protein>
<name>A0A2Z7D3V4_9LAMI</name>
<feature type="compositionally biased region" description="Basic and acidic residues" evidence="1">
    <location>
        <begin position="264"/>
        <end position="284"/>
    </location>
</feature>
<feature type="compositionally biased region" description="Low complexity" evidence="1">
    <location>
        <begin position="117"/>
        <end position="127"/>
    </location>
</feature>
<dbReference type="OrthoDB" id="1939646at2759"/>
<feature type="compositionally biased region" description="Basic and acidic residues" evidence="1">
    <location>
        <begin position="334"/>
        <end position="355"/>
    </location>
</feature>
<reference evidence="3 4" key="1">
    <citation type="journal article" date="2015" name="Proc. Natl. Acad. Sci. U.S.A.">
        <title>The resurrection genome of Boea hygrometrica: A blueprint for survival of dehydration.</title>
        <authorList>
            <person name="Xiao L."/>
            <person name="Yang G."/>
            <person name="Zhang L."/>
            <person name="Yang X."/>
            <person name="Zhao S."/>
            <person name="Ji Z."/>
            <person name="Zhou Q."/>
            <person name="Hu M."/>
            <person name="Wang Y."/>
            <person name="Chen M."/>
            <person name="Xu Y."/>
            <person name="Jin H."/>
            <person name="Xiao X."/>
            <person name="Hu G."/>
            <person name="Bao F."/>
            <person name="Hu Y."/>
            <person name="Wan P."/>
            <person name="Li L."/>
            <person name="Deng X."/>
            <person name="Kuang T."/>
            <person name="Xiang C."/>
            <person name="Zhu J.K."/>
            <person name="Oliver M.J."/>
            <person name="He Y."/>
        </authorList>
    </citation>
    <scope>NUCLEOTIDE SEQUENCE [LARGE SCALE GENOMIC DNA]</scope>
    <source>
        <strain evidence="4">cv. XS01</strain>
    </source>
</reference>
<feature type="compositionally biased region" description="Polar residues" evidence="1">
    <location>
        <begin position="63"/>
        <end position="73"/>
    </location>
</feature>
<organism evidence="3 4">
    <name type="scientific">Dorcoceras hygrometricum</name>
    <dbReference type="NCBI Taxonomy" id="472368"/>
    <lineage>
        <taxon>Eukaryota</taxon>
        <taxon>Viridiplantae</taxon>
        <taxon>Streptophyta</taxon>
        <taxon>Embryophyta</taxon>
        <taxon>Tracheophyta</taxon>
        <taxon>Spermatophyta</taxon>
        <taxon>Magnoliopsida</taxon>
        <taxon>eudicotyledons</taxon>
        <taxon>Gunneridae</taxon>
        <taxon>Pentapetalae</taxon>
        <taxon>asterids</taxon>
        <taxon>lamiids</taxon>
        <taxon>Lamiales</taxon>
        <taxon>Gesneriaceae</taxon>
        <taxon>Didymocarpoideae</taxon>
        <taxon>Trichosporeae</taxon>
        <taxon>Loxocarpinae</taxon>
        <taxon>Dorcoceras</taxon>
    </lineage>
</organism>
<evidence type="ECO:0000256" key="1">
    <source>
        <dbReference type="SAM" id="MobiDB-lite"/>
    </source>
</evidence>
<dbReference type="GO" id="GO:0005516">
    <property type="term" value="F:calmodulin binding"/>
    <property type="evidence" value="ECO:0007669"/>
    <property type="project" value="InterPro"/>
</dbReference>
<evidence type="ECO:0000259" key="2">
    <source>
        <dbReference type="SMART" id="SM01054"/>
    </source>
</evidence>
<accession>A0A2Z7D3V4</accession>
<evidence type="ECO:0000313" key="4">
    <source>
        <dbReference type="Proteomes" id="UP000250235"/>
    </source>
</evidence>
<dbReference type="Proteomes" id="UP000250235">
    <property type="component" value="Unassembled WGS sequence"/>
</dbReference>